<keyword evidence="3" id="KW-1185">Reference proteome</keyword>
<accession>A0A2K9NPE2</accession>
<proteinExistence type="predicted"/>
<dbReference type="EMBL" id="CP025704">
    <property type="protein sequence ID" value="AUN97373.1"/>
    <property type="molecule type" value="Genomic_DNA"/>
</dbReference>
<dbReference type="RefSeq" id="WP_102242668.1">
    <property type="nucleotide sequence ID" value="NZ_CP025704.1"/>
</dbReference>
<reference evidence="2 3" key="1">
    <citation type="submission" date="2018-01" db="EMBL/GenBank/DDBJ databases">
        <title>Complete genome sequence of Bacteriovorax stolpii DSM12778.</title>
        <authorList>
            <person name="Tang B."/>
            <person name="Chang J."/>
        </authorList>
    </citation>
    <scope>NUCLEOTIDE SEQUENCE [LARGE SCALE GENOMIC DNA]</scope>
    <source>
        <strain evidence="2 3">DSM 12778</strain>
    </source>
</reference>
<dbReference type="AlphaFoldDB" id="A0A2K9NPE2"/>
<dbReference type="Proteomes" id="UP000235584">
    <property type="component" value="Chromosome"/>
</dbReference>
<dbReference type="KEGG" id="bsto:C0V70_04455"/>
<organism evidence="2 3">
    <name type="scientific">Bacteriovorax stolpii</name>
    <name type="common">Bdellovibrio stolpii</name>
    <dbReference type="NCBI Taxonomy" id="960"/>
    <lineage>
        <taxon>Bacteria</taxon>
        <taxon>Pseudomonadati</taxon>
        <taxon>Bdellovibrionota</taxon>
        <taxon>Bacteriovoracia</taxon>
        <taxon>Bacteriovoracales</taxon>
        <taxon>Bacteriovoracaceae</taxon>
        <taxon>Bacteriovorax</taxon>
    </lineage>
</organism>
<evidence type="ECO:0000256" key="1">
    <source>
        <dbReference type="SAM" id="Phobius"/>
    </source>
</evidence>
<name>A0A2K9NPE2_BACTC</name>
<evidence type="ECO:0000313" key="3">
    <source>
        <dbReference type="Proteomes" id="UP000235584"/>
    </source>
</evidence>
<keyword evidence="1" id="KW-1133">Transmembrane helix</keyword>
<feature type="transmembrane region" description="Helical" evidence="1">
    <location>
        <begin position="54"/>
        <end position="73"/>
    </location>
</feature>
<sequence length="149" mass="17715">MKFDFGKYTLKLRSLPNSKNIRRYLDCLMYYMAVLAAYNLITICLVYDDFTPRFPALFALAIPVLFFYTYHTLENEFKNVTRDMVKDVITYIRLKQTQSLIETLEENPEILQGTYKKKSLLYWARHHKNLEANSIIIDVMKKQKKAHSD</sequence>
<evidence type="ECO:0000313" key="2">
    <source>
        <dbReference type="EMBL" id="AUN97373.1"/>
    </source>
</evidence>
<protein>
    <submittedName>
        <fullName evidence="2">Uncharacterized protein</fullName>
    </submittedName>
</protein>
<gene>
    <name evidence="2" type="ORF">C0V70_04455</name>
</gene>
<keyword evidence="1" id="KW-0472">Membrane</keyword>
<feature type="transmembrane region" description="Helical" evidence="1">
    <location>
        <begin position="28"/>
        <end position="48"/>
    </location>
</feature>
<keyword evidence="1" id="KW-0812">Transmembrane</keyword>